<keyword evidence="4" id="KW-1185">Reference proteome</keyword>
<protein>
    <submittedName>
        <fullName evidence="3">Uncharacterized protein</fullName>
    </submittedName>
</protein>
<dbReference type="EMBL" id="WJEC01001970">
    <property type="protein sequence ID" value="KAF7477356.1"/>
    <property type="molecule type" value="Genomic_DNA"/>
</dbReference>
<dbReference type="EMBL" id="CABDUW010000001">
    <property type="protein sequence ID" value="VTJ50848.1"/>
    <property type="molecule type" value="Genomic_DNA"/>
</dbReference>
<gene>
    <name evidence="2" type="ORF">GHT09_011566</name>
    <name evidence="3" type="ORF">MONAX_5E008607</name>
</gene>
<dbReference type="AlphaFoldDB" id="A0A5E4A0U7"/>
<proteinExistence type="predicted"/>
<evidence type="ECO:0000313" key="4">
    <source>
        <dbReference type="Proteomes" id="UP000335636"/>
    </source>
</evidence>
<evidence type="ECO:0000313" key="3">
    <source>
        <dbReference type="EMBL" id="VTJ50848.1"/>
    </source>
</evidence>
<feature type="compositionally biased region" description="Basic and acidic residues" evidence="1">
    <location>
        <begin position="51"/>
        <end position="73"/>
    </location>
</feature>
<evidence type="ECO:0000313" key="2">
    <source>
        <dbReference type="EMBL" id="KAF7477356.1"/>
    </source>
</evidence>
<accession>A0A5E4A0U7</accession>
<reference evidence="3 4" key="1">
    <citation type="submission" date="2019-04" db="EMBL/GenBank/DDBJ databases">
        <authorList>
            <person name="Alioto T."/>
            <person name="Alioto T."/>
        </authorList>
    </citation>
    <scope>NUCLEOTIDE SEQUENCE [LARGE SCALE GENOMIC DNA]</scope>
</reference>
<dbReference type="Proteomes" id="UP000335636">
    <property type="component" value="Unassembled WGS sequence"/>
</dbReference>
<sequence length="85" mass="9712">MTKDLKRHKQVGECAGGGQEAGEYIKEEARPQRADKRRQGVGLRRRSKPRSHLDRTQVREACREGSPQRRRDAPATFPQAWTSKA</sequence>
<reference evidence="2" key="2">
    <citation type="submission" date="2020-08" db="EMBL/GenBank/DDBJ databases">
        <authorList>
            <person name="Shumante A."/>
            <person name="Zimin A.V."/>
            <person name="Puiu D."/>
            <person name="Salzberg S.L."/>
        </authorList>
    </citation>
    <scope>NUCLEOTIDE SEQUENCE</scope>
    <source>
        <strain evidence="2">WC2-LM</strain>
        <tissue evidence="2">Liver</tissue>
    </source>
</reference>
<feature type="compositionally biased region" description="Basic and acidic residues" evidence="1">
    <location>
        <begin position="23"/>
        <end position="38"/>
    </location>
</feature>
<feature type="region of interest" description="Disordered" evidence="1">
    <location>
        <begin position="1"/>
        <end position="85"/>
    </location>
</feature>
<organism evidence="3 4">
    <name type="scientific">Marmota monax</name>
    <name type="common">Woodchuck</name>
    <dbReference type="NCBI Taxonomy" id="9995"/>
    <lineage>
        <taxon>Eukaryota</taxon>
        <taxon>Metazoa</taxon>
        <taxon>Chordata</taxon>
        <taxon>Craniata</taxon>
        <taxon>Vertebrata</taxon>
        <taxon>Euteleostomi</taxon>
        <taxon>Mammalia</taxon>
        <taxon>Eutheria</taxon>
        <taxon>Euarchontoglires</taxon>
        <taxon>Glires</taxon>
        <taxon>Rodentia</taxon>
        <taxon>Sciuromorpha</taxon>
        <taxon>Sciuridae</taxon>
        <taxon>Xerinae</taxon>
        <taxon>Marmotini</taxon>
        <taxon>Marmota</taxon>
    </lineage>
</organism>
<dbReference type="Proteomes" id="UP000662637">
    <property type="component" value="Unassembled WGS sequence"/>
</dbReference>
<evidence type="ECO:0000256" key="1">
    <source>
        <dbReference type="SAM" id="MobiDB-lite"/>
    </source>
</evidence>
<name>A0A5E4A0U7_MARMO</name>